<accession>Q1MRM8</accession>
<dbReference type="Pfam" id="PF01427">
    <property type="entry name" value="Peptidase_M15"/>
    <property type="match status" value="1"/>
</dbReference>
<keyword evidence="2 9" id="KW-0645">Protease</keyword>
<evidence type="ECO:0000256" key="6">
    <source>
        <dbReference type="ARBA" id="ARBA00022997"/>
    </source>
</evidence>
<dbReference type="AlphaFoldDB" id="Q1MRM8"/>
<comment type="function">
    <text evidence="9 10">Catalyzes hydrolysis of the D-alanyl-D-alanine dipeptide.</text>
</comment>
<evidence type="ECO:0000256" key="9">
    <source>
        <dbReference type="HAMAP-Rule" id="MF_01924"/>
    </source>
</evidence>
<evidence type="ECO:0000256" key="4">
    <source>
        <dbReference type="ARBA" id="ARBA00022801"/>
    </source>
</evidence>
<name>Q1MRM8_LAWIP</name>
<keyword evidence="12" id="KW-1185">Reference proteome</keyword>
<keyword evidence="3 9" id="KW-0479">Metal-binding</keyword>
<dbReference type="PANTHER" id="PTHR43126">
    <property type="entry name" value="D-ALANYL-D-ALANINE DIPEPTIDASE"/>
    <property type="match status" value="1"/>
</dbReference>
<organism evidence="11 12">
    <name type="scientific">Lawsonia intracellularis (strain PHE/MN1-00)</name>
    <dbReference type="NCBI Taxonomy" id="363253"/>
    <lineage>
        <taxon>Bacteria</taxon>
        <taxon>Pseudomonadati</taxon>
        <taxon>Thermodesulfobacteriota</taxon>
        <taxon>Desulfovibrionia</taxon>
        <taxon>Desulfovibrionales</taxon>
        <taxon>Desulfovibrionaceae</taxon>
        <taxon>Lawsonia</taxon>
    </lineage>
</organism>
<dbReference type="SUPFAM" id="SSF55166">
    <property type="entry name" value="Hedgehog/DD-peptidase"/>
    <property type="match status" value="1"/>
</dbReference>
<feature type="site" description="Transition state stabilizer" evidence="9">
    <location>
        <position position="82"/>
    </location>
</feature>
<comment type="catalytic activity">
    <reaction evidence="1 9 10">
        <text>D-alanyl-D-alanine + H2O = 2 D-alanine</text>
        <dbReference type="Rhea" id="RHEA:20661"/>
        <dbReference type="ChEBI" id="CHEBI:15377"/>
        <dbReference type="ChEBI" id="CHEBI:57416"/>
        <dbReference type="ChEBI" id="CHEBI:57822"/>
        <dbReference type="EC" id="3.4.13.22"/>
    </reaction>
</comment>
<dbReference type="Gene3D" id="3.30.1380.10">
    <property type="match status" value="1"/>
</dbReference>
<protein>
    <recommendedName>
        <fullName evidence="9 10">D-alanyl-D-alanine dipeptidase</fullName>
        <shortName evidence="9 10">D-Ala-D-Ala dipeptidase</shortName>
        <ecNumber evidence="9 10">3.4.13.22</ecNumber>
    </recommendedName>
</protein>
<keyword evidence="6 9" id="KW-0224">Dipeptidase</keyword>
<dbReference type="HOGENOM" id="CLU_060744_0_1_7"/>
<keyword evidence="5 9" id="KW-0862">Zinc</keyword>
<keyword evidence="4 9" id="KW-0378">Hydrolase</keyword>
<dbReference type="eggNOG" id="COG2173">
    <property type="taxonomic scope" value="Bacteria"/>
</dbReference>
<dbReference type="GO" id="GO:0071555">
    <property type="term" value="P:cell wall organization"/>
    <property type="evidence" value="ECO:0007669"/>
    <property type="project" value="UniProtKB-KW"/>
</dbReference>
<dbReference type="EC" id="3.4.13.22" evidence="9 10"/>
<gene>
    <name evidence="11" type="ordered locus">LI0292</name>
</gene>
<comment type="cofactor">
    <cofactor evidence="9">
        <name>Zn(2+)</name>
        <dbReference type="ChEBI" id="CHEBI:29105"/>
    </cofactor>
    <text evidence="9">Binds 1 zinc ion per subunit.</text>
</comment>
<feature type="binding site" evidence="9">
    <location>
        <position position="127"/>
    </location>
    <ligand>
        <name>Zn(2+)</name>
        <dbReference type="ChEBI" id="CHEBI:29105"/>
        <note>catalytic</note>
    </ligand>
</feature>
<evidence type="ECO:0000313" key="11">
    <source>
        <dbReference type="EMBL" id="CAJ54348.1"/>
    </source>
</evidence>
<evidence type="ECO:0000256" key="3">
    <source>
        <dbReference type="ARBA" id="ARBA00022723"/>
    </source>
</evidence>
<evidence type="ECO:0000256" key="8">
    <source>
        <dbReference type="ARBA" id="ARBA00023316"/>
    </source>
</evidence>
<dbReference type="PIRSF" id="PIRSF026671">
    <property type="entry name" value="AA_dipeptidase"/>
    <property type="match status" value="1"/>
</dbReference>
<dbReference type="OrthoDB" id="9801430at2"/>
<reference evidence="11 12" key="1">
    <citation type="submission" date="2005-11" db="EMBL/GenBank/DDBJ databases">
        <title>The complete genome sequence of Lawsonia intracellularis: the causative agent of proliferative enteropathy.</title>
        <authorList>
            <person name="Kaur K."/>
            <person name="Zhang Q."/>
            <person name="Beckler D."/>
            <person name="Munir S."/>
            <person name="Li L."/>
            <person name="Kinsley K."/>
            <person name="Herron L."/>
            <person name="Peterson A."/>
            <person name="May B."/>
            <person name="Singh S."/>
            <person name="Gebhart C."/>
            <person name="Kapur V."/>
        </authorList>
    </citation>
    <scope>NUCLEOTIDE SEQUENCE [LARGE SCALE GENOMIC DNA]</scope>
    <source>
        <strain evidence="11 12">PHE/MN1-00</strain>
    </source>
</reference>
<dbReference type="InterPro" id="IPR000755">
    <property type="entry name" value="A_A_dipeptidase"/>
</dbReference>
<proteinExistence type="inferred from homology"/>
<keyword evidence="8 10" id="KW-0961">Cell wall biogenesis/degradation</keyword>
<dbReference type="RefSeq" id="WP_011526377.1">
    <property type="nucleotide sequence ID" value="NC_008011.1"/>
</dbReference>
<dbReference type="Proteomes" id="UP000002430">
    <property type="component" value="Chromosome"/>
</dbReference>
<dbReference type="GO" id="GO:0006508">
    <property type="term" value="P:proteolysis"/>
    <property type="evidence" value="ECO:0007669"/>
    <property type="project" value="UniProtKB-KW"/>
</dbReference>
<evidence type="ECO:0000256" key="2">
    <source>
        <dbReference type="ARBA" id="ARBA00022670"/>
    </source>
</evidence>
<keyword evidence="7 9" id="KW-0482">Metalloprotease</keyword>
<evidence type="ECO:0000313" key="12">
    <source>
        <dbReference type="Proteomes" id="UP000002430"/>
    </source>
</evidence>
<evidence type="ECO:0000256" key="10">
    <source>
        <dbReference type="PIRNR" id="PIRNR026671"/>
    </source>
</evidence>
<dbReference type="EMBL" id="AM180252">
    <property type="protein sequence ID" value="CAJ54348.1"/>
    <property type="molecule type" value="Genomic_DNA"/>
</dbReference>
<dbReference type="KEGG" id="lip:LI0292"/>
<dbReference type="InterPro" id="IPR009045">
    <property type="entry name" value="Zn_M74/Hedgehog-like"/>
</dbReference>
<comment type="similarity">
    <text evidence="9 10">Belongs to the peptidase M15D family.</text>
</comment>
<feature type="active site" description="Proton donor/acceptor" evidence="9">
    <location>
        <position position="200"/>
    </location>
</feature>
<evidence type="ECO:0000256" key="7">
    <source>
        <dbReference type="ARBA" id="ARBA00023049"/>
    </source>
</evidence>
<sequence length="221" mass="25557">MNNFITYSQPTLPAGFVDVQKVIQSILVDLKYVGSDNFVGRPIPGYNTNRVILSKEATVALANVQTELQQFGLSLLIYDAYRPTQAVDAFINWSNEPEDKKIKQKYYPILTKKEIFDQQYIMKKSSHSRGSTVDLTIVSFNNTTNQNNMFYTPLDMGGIFDFFGKESHPDFQNITPQQKANRLFLRTIMTKYGFTPISNEWWHFTLANEPFPETYFNFPIE</sequence>
<evidence type="ECO:0000256" key="1">
    <source>
        <dbReference type="ARBA" id="ARBA00001362"/>
    </source>
</evidence>
<dbReference type="GO" id="GO:0160237">
    <property type="term" value="F:D-Ala-D-Ala dipeptidase activity"/>
    <property type="evidence" value="ECO:0007669"/>
    <property type="project" value="UniProtKB-EC"/>
</dbReference>
<dbReference type="GO" id="GO:0008270">
    <property type="term" value="F:zinc ion binding"/>
    <property type="evidence" value="ECO:0007669"/>
    <property type="project" value="UniProtKB-UniRule"/>
</dbReference>
<dbReference type="PANTHER" id="PTHR43126:SF1">
    <property type="entry name" value="D-ALANYL-D-ALANINE DIPEPTIDASE"/>
    <property type="match status" value="1"/>
</dbReference>
<dbReference type="CDD" id="cd14817">
    <property type="entry name" value="D-Ala-D-Ala_dipeptidase_VanX"/>
    <property type="match status" value="1"/>
</dbReference>
<feature type="binding site" evidence="9">
    <location>
        <position position="134"/>
    </location>
    <ligand>
        <name>Zn(2+)</name>
        <dbReference type="ChEBI" id="CHEBI:29105"/>
        <note>catalytic</note>
    </ligand>
</feature>
<dbReference type="HAMAP" id="MF_01924">
    <property type="entry name" value="A_A_dipeptidase"/>
    <property type="match status" value="1"/>
</dbReference>
<dbReference type="GO" id="GO:0008237">
    <property type="term" value="F:metallopeptidase activity"/>
    <property type="evidence" value="ECO:0007669"/>
    <property type="project" value="UniProtKB-KW"/>
</dbReference>
<feature type="binding site" evidence="9">
    <location>
        <position position="203"/>
    </location>
    <ligand>
        <name>Zn(2+)</name>
        <dbReference type="ChEBI" id="CHEBI:29105"/>
        <note>catalytic</note>
    </ligand>
</feature>
<evidence type="ECO:0000256" key="5">
    <source>
        <dbReference type="ARBA" id="ARBA00022833"/>
    </source>
</evidence>